<dbReference type="AlphaFoldDB" id="A0A4Z1P3V4"/>
<dbReference type="OrthoDB" id="1844152at2759"/>
<sequence>MSSPAFAPKACYSTDYATRRACRDACTIEICPLKLSFWAGYIPSLAANSLFAALFGLTLILFLVQAAWSRKFIAFSVAMISGSVLELLGYIGRIMAHNKPFDENPFLLQIICLTIGPAFYAAGLYFCLSRIVETFGAENSRLKAGLYPKIFIPCDFFSLVLQALGGGMASAATHSGKDPRPGNHIMIAGLAVQVVTLFFYIVLASDFAFRTYRRISKLGKAHALEPKHARLRDSLRFRGFVGALIFATLCIFTRSVYRVAELSEGWSGHLILTQKYFIGLEGAIVAAGILSLNAFHPGLCFKEGYVKNKKLKGEKKSWFGRNSKKVRADGESETYGGVVKEEPKNAGPGFDYAA</sequence>
<comment type="subcellular location">
    <subcellularLocation>
        <location evidence="1">Membrane</location>
        <topology evidence="1">Multi-pass membrane protein</topology>
    </subcellularLocation>
</comment>
<feature type="transmembrane region" description="Helical" evidence="6">
    <location>
        <begin position="185"/>
        <end position="209"/>
    </location>
</feature>
<dbReference type="Pfam" id="PF04479">
    <property type="entry name" value="RTA1"/>
    <property type="match status" value="1"/>
</dbReference>
<reference evidence="7 8" key="1">
    <citation type="submission" date="2019-04" db="EMBL/GenBank/DDBJ databases">
        <title>High contiguity whole genome sequence and gene annotation resource for two Venturia nashicola isolates.</title>
        <authorList>
            <person name="Prokchorchik M."/>
            <person name="Won K."/>
            <person name="Lee Y."/>
            <person name="Choi E.D."/>
            <person name="Segonzac C."/>
            <person name="Sohn K.H."/>
        </authorList>
    </citation>
    <scope>NUCLEOTIDE SEQUENCE [LARGE SCALE GENOMIC DNA]</scope>
    <source>
        <strain evidence="7 8">PRI2</strain>
    </source>
</reference>
<gene>
    <name evidence="7" type="ORF">E6O75_ATG03113</name>
</gene>
<dbReference type="GO" id="GO:0005886">
    <property type="term" value="C:plasma membrane"/>
    <property type="evidence" value="ECO:0007669"/>
    <property type="project" value="TreeGrafter"/>
</dbReference>
<feature type="transmembrane region" description="Helical" evidence="6">
    <location>
        <begin position="237"/>
        <end position="257"/>
    </location>
</feature>
<dbReference type="PANTHER" id="PTHR31465:SF7">
    <property type="entry name" value="SPHINGOID LONG-CHAIN BASE TRANSPORTER RSB1"/>
    <property type="match status" value="1"/>
</dbReference>
<feature type="region of interest" description="Disordered" evidence="5">
    <location>
        <begin position="330"/>
        <end position="354"/>
    </location>
</feature>
<evidence type="ECO:0000256" key="5">
    <source>
        <dbReference type="SAM" id="MobiDB-lite"/>
    </source>
</evidence>
<proteinExistence type="predicted"/>
<dbReference type="STRING" id="86259.A0A4Z1P3V4"/>
<evidence type="ECO:0000256" key="3">
    <source>
        <dbReference type="ARBA" id="ARBA00022989"/>
    </source>
</evidence>
<dbReference type="InterPro" id="IPR007568">
    <property type="entry name" value="RTA1"/>
</dbReference>
<accession>A0A4Z1P3V4</accession>
<feature type="transmembrane region" description="Helical" evidence="6">
    <location>
        <begin position="150"/>
        <end position="173"/>
    </location>
</feature>
<feature type="transmembrane region" description="Helical" evidence="6">
    <location>
        <begin position="106"/>
        <end position="129"/>
    </location>
</feature>
<dbReference type="GO" id="GO:0000324">
    <property type="term" value="C:fungal-type vacuole"/>
    <property type="evidence" value="ECO:0007669"/>
    <property type="project" value="TreeGrafter"/>
</dbReference>
<dbReference type="Proteomes" id="UP000298493">
    <property type="component" value="Unassembled WGS sequence"/>
</dbReference>
<dbReference type="EMBL" id="SNSC02000006">
    <property type="protein sequence ID" value="TID23477.1"/>
    <property type="molecule type" value="Genomic_DNA"/>
</dbReference>
<evidence type="ECO:0000256" key="4">
    <source>
        <dbReference type="ARBA" id="ARBA00023136"/>
    </source>
</evidence>
<evidence type="ECO:0000256" key="2">
    <source>
        <dbReference type="ARBA" id="ARBA00022692"/>
    </source>
</evidence>
<dbReference type="PANTHER" id="PTHR31465">
    <property type="entry name" value="PROTEIN RTA1-RELATED"/>
    <property type="match status" value="1"/>
</dbReference>
<evidence type="ECO:0000256" key="6">
    <source>
        <dbReference type="SAM" id="Phobius"/>
    </source>
</evidence>
<protein>
    <submittedName>
        <fullName evidence="7">Putative parasitic phase-specific protein psp-1</fullName>
    </submittedName>
</protein>
<keyword evidence="4 6" id="KW-0472">Membrane</keyword>
<evidence type="ECO:0000256" key="1">
    <source>
        <dbReference type="ARBA" id="ARBA00004141"/>
    </source>
</evidence>
<feature type="transmembrane region" description="Helical" evidence="6">
    <location>
        <begin position="45"/>
        <end position="65"/>
    </location>
</feature>
<evidence type="ECO:0000313" key="8">
    <source>
        <dbReference type="Proteomes" id="UP000298493"/>
    </source>
</evidence>
<comment type="caution">
    <text evidence="7">The sequence shown here is derived from an EMBL/GenBank/DDBJ whole genome shotgun (WGS) entry which is preliminary data.</text>
</comment>
<feature type="transmembrane region" description="Helical" evidence="6">
    <location>
        <begin position="72"/>
        <end position="94"/>
    </location>
</feature>
<evidence type="ECO:0000313" key="7">
    <source>
        <dbReference type="EMBL" id="TID23477.1"/>
    </source>
</evidence>
<keyword evidence="2 6" id="KW-0812">Transmembrane</keyword>
<name>A0A4Z1P3V4_9PEZI</name>
<keyword evidence="3 6" id="KW-1133">Transmembrane helix</keyword>
<keyword evidence="8" id="KW-1185">Reference proteome</keyword>
<feature type="transmembrane region" description="Helical" evidence="6">
    <location>
        <begin position="277"/>
        <end position="301"/>
    </location>
</feature>
<organism evidence="7 8">
    <name type="scientific">Venturia nashicola</name>
    <dbReference type="NCBI Taxonomy" id="86259"/>
    <lineage>
        <taxon>Eukaryota</taxon>
        <taxon>Fungi</taxon>
        <taxon>Dikarya</taxon>
        <taxon>Ascomycota</taxon>
        <taxon>Pezizomycotina</taxon>
        <taxon>Dothideomycetes</taxon>
        <taxon>Pleosporomycetidae</taxon>
        <taxon>Venturiales</taxon>
        <taxon>Venturiaceae</taxon>
        <taxon>Venturia</taxon>
    </lineage>
</organism>